<feature type="signal peptide" evidence="1">
    <location>
        <begin position="1"/>
        <end position="27"/>
    </location>
</feature>
<evidence type="ECO:0000313" key="2">
    <source>
        <dbReference type="EMBL" id="CAF2157253.1"/>
    </source>
</evidence>
<feature type="chain" id="PRO_5032325977" evidence="1">
    <location>
        <begin position="28"/>
        <end position="342"/>
    </location>
</feature>
<organism evidence="2">
    <name type="scientific">Brassica napus</name>
    <name type="common">Rape</name>
    <dbReference type="NCBI Taxonomy" id="3708"/>
    <lineage>
        <taxon>Eukaryota</taxon>
        <taxon>Viridiplantae</taxon>
        <taxon>Streptophyta</taxon>
        <taxon>Embryophyta</taxon>
        <taxon>Tracheophyta</taxon>
        <taxon>Spermatophyta</taxon>
        <taxon>Magnoliopsida</taxon>
        <taxon>eudicotyledons</taxon>
        <taxon>Gunneridae</taxon>
        <taxon>Pentapetalae</taxon>
        <taxon>rosids</taxon>
        <taxon>malvids</taxon>
        <taxon>Brassicales</taxon>
        <taxon>Brassicaceae</taxon>
        <taxon>Brassiceae</taxon>
        <taxon>Brassica</taxon>
    </lineage>
</organism>
<dbReference type="AlphaFoldDB" id="A0A816YD29"/>
<dbReference type="PANTHER" id="PTHR45786">
    <property type="entry name" value="DNA BINDING PROTEIN-LIKE"/>
    <property type="match status" value="1"/>
</dbReference>
<evidence type="ECO:0000256" key="1">
    <source>
        <dbReference type="SAM" id="SignalP"/>
    </source>
</evidence>
<accession>A0A816YD29</accession>
<dbReference type="PANTHER" id="PTHR45786:SF74">
    <property type="entry name" value="ATP-DEPENDENT DNA HELICASE"/>
    <property type="match status" value="1"/>
</dbReference>
<proteinExistence type="predicted"/>
<dbReference type="Proteomes" id="UP001295469">
    <property type="component" value="Chromosome A07"/>
</dbReference>
<reference evidence="2" key="1">
    <citation type="submission" date="2021-01" db="EMBL/GenBank/DDBJ databases">
        <authorList>
            <consortium name="Genoscope - CEA"/>
            <person name="William W."/>
        </authorList>
    </citation>
    <scope>NUCLEOTIDE SEQUENCE</scope>
</reference>
<name>A0A816YD29_BRANA</name>
<protein>
    <submittedName>
        <fullName evidence="2">(rape) hypothetical protein</fullName>
    </submittedName>
</protein>
<sequence length="342" mass="38523">MYLLSFICFCYALLLIILLSLDFSISCVQVNIPEGNVNSFLMAPSAASSSSEATNNPILECPSCGALVWQSESTGRDPRTKELRFTICCNQGQIKLPPMRQPPPVLEKLLQCKQFRETIRVYNSLLAFTSIGANIDYSVVFGRGPFTFRIQGQTYHRIGSLIPKPGLPPRYLQLYIFDTANEVKNRLEALGQTTSEGKATEATLKVLIEMVDTNNCLAKVFRRVRDRYEANSEEDFTISLISDKGKGKQYDLPQSSEVVGLIVGEMSDTICERDIVVKFQSTNLTEIRDDHPLYMSLQYPLLFPYGEYGFNTEIPLHLEEGSSRTRKFVSIGNFMPLKYKLG</sequence>
<keyword evidence="1" id="KW-0732">Signal</keyword>
<dbReference type="EMBL" id="HG994361">
    <property type="protein sequence ID" value="CAF2157253.1"/>
    <property type="molecule type" value="Genomic_DNA"/>
</dbReference>
<gene>
    <name evidence="2" type="ORF">DARMORV10_A07P02910.1</name>
</gene>